<dbReference type="Gene3D" id="2.40.30.130">
    <property type="match status" value="1"/>
</dbReference>
<dbReference type="GO" id="GO:0005829">
    <property type="term" value="C:cytosol"/>
    <property type="evidence" value="ECO:0007669"/>
    <property type="project" value="TreeGrafter"/>
</dbReference>
<keyword evidence="8 11" id="KW-0694">RNA-binding</keyword>
<feature type="binding site" evidence="11">
    <location>
        <position position="573"/>
    </location>
    <ligand>
        <name>Zn(2+)</name>
        <dbReference type="ChEBI" id="CHEBI:29105"/>
    </ligand>
</feature>
<keyword evidence="5 11" id="KW-0547">Nucleotide-binding</keyword>
<dbReference type="AlphaFoldDB" id="A0A062XP99"/>
<keyword evidence="4 11" id="KW-0479">Metal-binding</keyword>
<keyword evidence="14" id="KW-1185">Reference proteome</keyword>
<dbReference type="InterPro" id="IPR023033">
    <property type="entry name" value="Ala_tRNA_ligase_euk/bac"/>
</dbReference>
<evidence type="ECO:0000256" key="7">
    <source>
        <dbReference type="ARBA" id="ARBA00022840"/>
    </source>
</evidence>
<feature type="domain" description="Alanyl-transfer RNA synthetases family profile" evidence="12">
    <location>
        <begin position="5"/>
        <end position="716"/>
    </location>
</feature>
<evidence type="ECO:0000256" key="1">
    <source>
        <dbReference type="ARBA" id="ARBA00008226"/>
    </source>
</evidence>
<evidence type="ECO:0000256" key="3">
    <source>
        <dbReference type="ARBA" id="ARBA00022598"/>
    </source>
</evidence>
<proteinExistence type="inferred from homology"/>
<dbReference type="GO" id="GO:0006419">
    <property type="term" value="P:alanyl-tRNA aminoacylation"/>
    <property type="evidence" value="ECO:0007669"/>
    <property type="project" value="UniProtKB-UniRule"/>
</dbReference>
<evidence type="ECO:0000256" key="4">
    <source>
        <dbReference type="ARBA" id="ARBA00022723"/>
    </source>
</evidence>
<feature type="binding site" evidence="11">
    <location>
        <position position="569"/>
    </location>
    <ligand>
        <name>Zn(2+)</name>
        <dbReference type="ChEBI" id="CHEBI:29105"/>
    </ligand>
</feature>
<dbReference type="STRING" id="1312852.EG19_11750"/>
<keyword evidence="10 11" id="KW-0030">Aminoacyl-tRNA synthetase</keyword>
<dbReference type="GO" id="GO:0005524">
    <property type="term" value="F:ATP binding"/>
    <property type="evidence" value="ECO:0007669"/>
    <property type="project" value="UniProtKB-UniRule"/>
</dbReference>
<evidence type="ECO:0000256" key="10">
    <source>
        <dbReference type="ARBA" id="ARBA00023146"/>
    </source>
</evidence>
<sequence>MKKLWSSREIRKTFLDFFAKKGHQVVPSSSLIPAGDTTLLFTNAGMNQFKDVFLGREVRPYTRATSCQKCVRAGGKHNDLDNVGYTGRHHTFFEMLGNFSFGDYFKEEAIAFAWELLTEVYGLPVERLWFTVYTEDDESAKLWEKVGAPRERILRFGEKDNFWAMGETGPCGPCTEIHYYQGEDLRQNTADLVNGPGDVTLEIWNLVFMQYERDAQGHLYPLPKPCVDTGAGLERLAAVLQGVSSNYDTDLFTPILARVEELAQRRYEKDSELGPAFRVIADHARAVTMLLADGVVPSNEGRGYVLRRIIRRALRYGRRLGFDGVFLVDVVPAVVDSLGDVYPEVRERLPVVTELLRTEEERFARTLNVGTDVVGRELERLKRAGATVMPGDVAFRFYETYGLPLEVLEEFAQEEGLRLDREGFDTRLEEVRRAGQESWKGELLARTREEYELLVERGVSSEFVGYEQLELEGATVVALLGSSGEVDILTGSGEVVLDRTPFYAEAGGQVGDQGVLVWKGGKARVEDTQKPVAGLIVHRVVVEEGSLRRGQKLRAEVHRGKRLDTQANHTATHLLHAALQRILGPTAQQAGSLVAPDRLRFDFSWREPLTLEQIEAIETLVNANIRANFPVEWAYMSLEEAKAAGAMALFGEKYGEVVRVVSVGGGTVSRELCGGCHVRRTGDIGVFKIVSERGIAAGVRRIEALTGRGAVEFFQQQFRWLRELSAKANVPAEKLPEAWDNLERKVWELTNQVKDLKLRLATGGGAEEDHVHEISGVKLVVREAPPMDAKALRELADRLRDKLVSGIVVVGMAEEDAATLLVSVTQDVASRISAAEVAKRLAAIMDARGGGKPTMAQAGGKHPEKLPQALEAAPQVVKELLAP</sequence>
<dbReference type="GO" id="GO:0000049">
    <property type="term" value="F:tRNA binding"/>
    <property type="evidence" value="ECO:0007669"/>
    <property type="project" value="UniProtKB-KW"/>
</dbReference>
<dbReference type="Pfam" id="PF02272">
    <property type="entry name" value="DHHA1"/>
    <property type="match status" value="1"/>
</dbReference>
<dbReference type="PANTHER" id="PTHR11777:SF9">
    <property type="entry name" value="ALANINE--TRNA LIGASE, CYTOPLASMIC"/>
    <property type="match status" value="1"/>
</dbReference>
<dbReference type="FunFam" id="3.10.310.40:FF:000001">
    <property type="entry name" value="Alanine--tRNA ligase"/>
    <property type="match status" value="1"/>
</dbReference>
<dbReference type="InterPro" id="IPR018164">
    <property type="entry name" value="Ala-tRNA-synth_IIc_N"/>
</dbReference>
<dbReference type="InterPro" id="IPR018162">
    <property type="entry name" value="Ala-tRNA-ligase_IIc_anticod-bd"/>
</dbReference>
<evidence type="ECO:0000256" key="8">
    <source>
        <dbReference type="ARBA" id="ARBA00022884"/>
    </source>
</evidence>
<dbReference type="InterPro" id="IPR018165">
    <property type="entry name" value="Ala-tRNA-synth_IIc_core"/>
</dbReference>
<dbReference type="SMART" id="SM00863">
    <property type="entry name" value="tRNA_SAD"/>
    <property type="match status" value="1"/>
</dbReference>
<dbReference type="FunFam" id="3.30.54.20:FF:000001">
    <property type="entry name" value="Alanine--tRNA ligase"/>
    <property type="match status" value="1"/>
</dbReference>
<feature type="binding site" evidence="11">
    <location>
        <position position="677"/>
    </location>
    <ligand>
        <name>Zn(2+)</name>
        <dbReference type="ChEBI" id="CHEBI:29105"/>
    </ligand>
</feature>
<comment type="cofactor">
    <cofactor evidence="11">
        <name>Zn(2+)</name>
        <dbReference type="ChEBI" id="CHEBI:29105"/>
    </cofactor>
    <text evidence="11">Binds 1 zinc ion per subunit.</text>
</comment>
<dbReference type="PROSITE" id="PS50860">
    <property type="entry name" value="AA_TRNA_LIGASE_II_ALA"/>
    <property type="match status" value="1"/>
</dbReference>
<dbReference type="SUPFAM" id="SSF50447">
    <property type="entry name" value="Translation proteins"/>
    <property type="match status" value="1"/>
</dbReference>
<dbReference type="SUPFAM" id="SSF101353">
    <property type="entry name" value="Putative anticodon-binding domain of alanyl-tRNA synthetase (AlaRS)"/>
    <property type="match status" value="1"/>
</dbReference>
<keyword evidence="7 11" id="KW-0067">ATP-binding</keyword>
<dbReference type="Gene3D" id="3.30.54.20">
    <property type="match status" value="1"/>
</dbReference>
<dbReference type="Pfam" id="PF01411">
    <property type="entry name" value="tRNA-synt_2c"/>
    <property type="match status" value="1"/>
</dbReference>
<dbReference type="Pfam" id="PF07973">
    <property type="entry name" value="tRNA_SAD"/>
    <property type="match status" value="1"/>
</dbReference>
<comment type="domain">
    <text evidence="11">Consists of three domains; the N-terminal catalytic domain, the editing domain and the C-terminal C-Ala domain. The editing domain removes incorrectly charged amino acids, while the C-Ala domain, along with tRNA(Ala), serves as a bridge to cooperatively bring together the editing and aminoacylation centers thus stimulating deacylation of misacylated tRNAs.</text>
</comment>
<dbReference type="Gene3D" id="3.30.980.10">
    <property type="entry name" value="Threonyl-trna Synthetase, Chain A, domain 2"/>
    <property type="match status" value="1"/>
</dbReference>
<gene>
    <name evidence="11" type="primary">alaS</name>
    <name evidence="13" type="ORF">EG19_11750</name>
</gene>
<dbReference type="FunFam" id="3.30.980.10:FF:000004">
    <property type="entry name" value="Alanine--tRNA ligase, cytoplasmic"/>
    <property type="match status" value="1"/>
</dbReference>
<evidence type="ECO:0000256" key="5">
    <source>
        <dbReference type="ARBA" id="ARBA00022741"/>
    </source>
</evidence>
<dbReference type="GO" id="GO:0008270">
    <property type="term" value="F:zinc ion binding"/>
    <property type="evidence" value="ECO:0007669"/>
    <property type="project" value="UniProtKB-UniRule"/>
</dbReference>
<dbReference type="InterPro" id="IPR012947">
    <property type="entry name" value="tRNA_SAD"/>
</dbReference>
<evidence type="ECO:0000256" key="2">
    <source>
        <dbReference type="ARBA" id="ARBA00022555"/>
    </source>
</evidence>
<reference evidence="13 14" key="1">
    <citation type="submission" date="2014-04" db="EMBL/GenBank/DDBJ databases">
        <title>The Genome Sequence of Thermoanaerobaculum aquaticum MP-01, The First Cultivated Group 23 Acidobacterium.</title>
        <authorList>
            <person name="Stamps B.W."/>
            <person name="Losey N.A."/>
            <person name="Lawson P.A."/>
            <person name="Stevenson B.S."/>
        </authorList>
    </citation>
    <scope>NUCLEOTIDE SEQUENCE [LARGE SCALE GENOMIC DNA]</scope>
    <source>
        <strain evidence="13 14">MP-01</strain>
    </source>
</reference>
<dbReference type="OrthoDB" id="9803884at2"/>
<dbReference type="Gene3D" id="3.30.930.10">
    <property type="entry name" value="Bira Bifunctional Protein, Domain 2"/>
    <property type="match status" value="1"/>
</dbReference>
<keyword evidence="6 11" id="KW-0862">Zinc</keyword>
<dbReference type="SUPFAM" id="SSF55186">
    <property type="entry name" value="ThrRS/AlaRS common domain"/>
    <property type="match status" value="1"/>
</dbReference>
<dbReference type="InterPro" id="IPR009000">
    <property type="entry name" value="Transl_B-barrel_sf"/>
</dbReference>
<dbReference type="RefSeq" id="WP_038047649.1">
    <property type="nucleotide sequence ID" value="NZ_JMFG01000008.1"/>
</dbReference>
<comment type="function">
    <text evidence="11">Catalyzes the attachment of alanine to tRNA(Ala) in a two-step reaction: alanine is first activated by ATP to form Ala-AMP and then transferred to the acceptor end of tRNA(Ala). Also edits incorrectly charged Ser-tRNA(Ala) and Gly-tRNA(Ala) via its editing domain.</text>
</comment>
<feature type="binding site" evidence="11">
    <location>
        <position position="673"/>
    </location>
    <ligand>
        <name>Zn(2+)</name>
        <dbReference type="ChEBI" id="CHEBI:29105"/>
    </ligand>
</feature>
<evidence type="ECO:0000313" key="13">
    <source>
        <dbReference type="EMBL" id="KDA54382.1"/>
    </source>
</evidence>
<comment type="catalytic activity">
    <reaction evidence="11">
        <text>tRNA(Ala) + L-alanine + ATP = L-alanyl-tRNA(Ala) + AMP + diphosphate</text>
        <dbReference type="Rhea" id="RHEA:12540"/>
        <dbReference type="Rhea" id="RHEA-COMP:9657"/>
        <dbReference type="Rhea" id="RHEA-COMP:9923"/>
        <dbReference type="ChEBI" id="CHEBI:30616"/>
        <dbReference type="ChEBI" id="CHEBI:33019"/>
        <dbReference type="ChEBI" id="CHEBI:57972"/>
        <dbReference type="ChEBI" id="CHEBI:78442"/>
        <dbReference type="ChEBI" id="CHEBI:78497"/>
        <dbReference type="ChEBI" id="CHEBI:456215"/>
        <dbReference type="EC" id="6.1.1.7"/>
    </reaction>
</comment>
<protein>
    <recommendedName>
        <fullName evidence="11">Alanine--tRNA ligase</fullName>
        <ecNumber evidence="11">6.1.1.7</ecNumber>
    </recommendedName>
    <alternativeName>
        <fullName evidence="11">Alanyl-tRNA synthetase</fullName>
        <shortName evidence="11">AlaRS</shortName>
    </alternativeName>
</protein>
<evidence type="ECO:0000259" key="12">
    <source>
        <dbReference type="PROSITE" id="PS50860"/>
    </source>
</evidence>
<dbReference type="Proteomes" id="UP000027284">
    <property type="component" value="Unassembled WGS sequence"/>
</dbReference>
<dbReference type="InterPro" id="IPR003156">
    <property type="entry name" value="DHHA1_dom"/>
</dbReference>
<dbReference type="InterPro" id="IPR045864">
    <property type="entry name" value="aa-tRNA-synth_II/BPL/LPL"/>
</dbReference>
<dbReference type="PANTHER" id="PTHR11777">
    <property type="entry name" value="ALANYL-TRNA SYNTHETASE"/>
    <property type="match status" value="1"/>
</dbReference>
<dbReference type="CDD" id="cd00673">
    <property type="entry name" value="AlaRS_core"/>
    <property type="match status" value="1"/>
</dbReference>
<keyword evidence="9 11" id="KW-0648">Protein biosynthesis</keyword>
<dbReference type="EC" id="6.1.1.7" evidence="11"/>
<dbReference type="NCBIfam" id="TIGR00344">
    <property type="entry name" value="alaS"/>
    <property type="match status" value="1"/>
</dbReference>
<dbReference type="EMBL" id="JMFG01000008">
    <property type="protein sequence ID" value="KDA54382.1"/>
    <property type="molecule type" value="Genomic_DNA"/>
</dbReference>
<dbReference type="Gene3D" id="3.10.310.40">
    <property type="match status" value="1"/>
</dbReference>
<evidence type="ECO:0000256" key="6">
    <source>
        <dbReference type="ARBA" id="ARBA00022833"/>
    </source>
</evidence>
<evidence type="ECO:0000256" key="9">
    <source>
        <dbReference type="ARBA" id="ARBA00022917"/>
    </source>
</evidence>
<comment type="subcellular location">
    <subcellularLocation>
        <location evidence="11">Cytoplasm</location>
    </subcellularLocation>
</comment>
<dbReference type="GO" id="GO:0002161">
    <property type="term" value="F:aminoacyl-tRNA deacylase activity"/>
    <property type="evidence" value="ECO:0007669"/>
    <property type="project" value="TreeGrafter"/>
</dbReference>
<dbReference type="PRINTS" id="PR00980">
    <property type="entry name" value="TRNASYNTHALA"/>
</dbReference>
<name>A0A062XP99_9BACT</name>
<comment type="similarity">
    <text evidence="1 11">Belongs to the class-II aminoacyl-tRNA synthetase family.</text>
</comment>
<organism evidence="13 14">
    <name type="scientific">Thermoanaerobaculum aquaticum</name>
    <dbReference type="NCBI Taxonomy" id="1312852"/>
    <lineage>
        <taxon>Bacteria</taxon>
        <taxon>Pseudomonadati</taxon>
        <taxon>Acidobacteriota</taxon>
        <taxon>Thermoanaerobaculia</taxon>
        <taxon>Thermoanaerobaculales</taxon>
        <taxon>Thermoanaerobaculaceae</taxon>
        <taxon>Thermoanaerobaculum</taxon>
    </lineage>
</organism>
<keyword evidence="2 11" id="KW-0820">tRNA-binding</keyword>
<evidence type="ECO:0000313" key="14">
    <source>
        <dbReference type="Proteomes" id="UP000027284"/>
    </source>
</evidence>
<keyword evidence="11" id="KW-0963">Cytoplasm</keyword>
<dbReference type="SUPFAM" id="SSF55681">
    <property type="entry name" value="Class II aaRS and biotin synthetases"/>
    <property type="match status" value="1"/>
</dbReference>
<accession>A0A062XP99</accession>
<dbReference type="InterPro" id="IPR018163">
    <property type="entry name" value="Thr/Ala-tRNA-synth_IIc_edit"/>
</dbReference>
<comment type="caution">
    <text evidence="13">The sequence shown here is derived from an EMBL/GenBank/DDBJ whole genome shotgun (WGS) entry which is preliminary data.</text>
</comment>
<dbReference type="InterPro" id="IPR002318">
    <property type="entry name" value="Ala-tRNA-lgiase_IIc"/>
</dbReference>
<dbReference type="HAMAP" id="MF_00036_B">
    <property type="entry name" value="Ala_tRNA_synth_B"/>
    <property type="match status" value="1"/>
</dbReference>
<keyword evidence="3 11" id="KW-0436">Ligase</keyword>
<dbReference type="FunFam" id="3.30.930.10:FF:000004">
    <property type="entry name" value="Alanine--tRNA ligase"/>
    <property type="match status" value="1"/>
</dbReference>
<dbReference type="GO" id="GO:0004813">
    <property type="term" value="F:alanine-tRNA ligase activity"/>
    <property type="evidence" value="ECO:0007669"/>
    <property type="project" value="UniProtKB-UniRule"/>
</dbReference>
<evidence type="ECO:0000256" key="11">
    <source>
        <dbReference type="HAMAP-Rule" id="MF_00036"/>
    </source>
</evidence>
<dbReference type="InterPro" id="IPR050058">
    <property type="entry name" value="Ala-tRNA_ligase"/>
</dbReference>